<organism evidence="3 4">
    <name type="scientific">Trichoderma aggressivum f. europaeum</name>
    <dbReference type="NCBI Taxonomy" id="173218"/>
    <lineage>
        <taxon>Eukaryota</taxon>
        <taxon>Fungi</taxon>
        <taxon>Dikarya</taxon>
        <taxon>Ascomycota</taxon>
        <taxon>Pezizomycotina</taxon>
        <taxon>Sordariomycetes</taxon>
        <taxon>Hypocreomycetidae</taxon>
        <taxon>Hypocreales</taxon>
        <taxon>Hypocreaceae</taxon>
        <taxon>Trichoderma</taxon>
    </lineage>
</organism>
<feature type="compositionally biased region" description="Polar residues" evidence="2">
    <location>
        <begin position="297"/>
        <end position="307"/>
    </location>
</feature>
<dbReference type="EMBL" id="JAWRVG010000012">
    <property type="protein sequence ID" value="KAK4077139.1"/>
    <property type="molecule type" value="Genomic_DNA"/>
</dbReference>
<feature type="region of interest" description="Disordered" evidence="2">
    <location>
        <begin position="41"/>
        <end position="129"/>
    </location>
</feature>
<feature type="region of interest" description="Disordered" evidence="2">
    <location>
        <begin position="172"/>
        <end position="328"/>
    </location>
</feature>
<gene>
    <name evidence="3" type="ORF">Triagg1_4106</name>
</gene>
<feature type="compositionally biased region" description="Basic and acidic residues" evidence="2">
    <location>
        <begin position="276"/>
        <end position="295"/>
    </location>
</feature>
<sequence>MPSQIGVNLTPPNTGAGFGGPAPIESLSDFGWAINDTGIGNPFPMIPELSSPKIRDDRRTLDSKQAISEAVLSEGFTFPPRDLPRPGQFTNTQRHSLFPKPPSPPPPKPKLTLSGSPPKDRIMDSITRASPLDLPEICLSGNPIDAEVVHTHGGEAEVSQPDKNKSILFMSPRITKPKVLPDSQSHETDKTTRLMSPPKLASSPPTQRNDDNNLFKSIGHNVVTRGQDDPSTAPRMKGSNNTKSRNAQRQHTPSICGDLELPTYRSPMESRHKHPKNYEHRPIVVLSRDTHERPSHQRSGSTTSSNISKKRSRVHKSSPKSKQSRDQRAIQHITHFWNQCIQLAEEETEAARSKLGKLEKILQGEREKLGDIGRSLEEKSTQLSDAQKRYNALLENNNKVAEEKEGLASELTSVKEQLSEEKKQGKLAKDKYDSYRRKLNETIGEQGVLFRRAETYYKDTMDQLQKENERKTASSDAVDEALKNSLKIREEMKKCMDEYRMQMQKDVQKKDQVISELKEKLNLQEALWAQEKTFADKLSAQTKEQDSVHQCVWALKAKVDSLIAHHDFQSEQREFDARSSTQMMSALNSKLDSLLTGGNQLASKMLSQEDLELKLAIAEKNIGKSLLPAISSLESGQSNVSEAISQLGGSVGQDLDRFKGEASRIVKALEQDEKGTSARFRELSDHIQNFDCSLKNAVGSCENIGQKFDVLAGNGQSNQRETINMLQGILQQMSAHENKSNETDRQRQHAYEQLAKKVEAMVSEAMKNGEDTIKPLNNAIANLRATLGQGLGQEREKMAQLLQANENVLNVLTTHIGEQKHITTQTDDKTSELQATLENEREMTAQLRNKIQAFEQKAEEAEILRNGWLKDIQTIDKMRSQLKAVAMRVSEVEDCDKKLDRVMEISGSIQSSASYLATEEEWVQLEITDRMPNPAVSEVVTSCEVNTTPLPLSAETNGAAETQPSIKEDAMSRKVTVHSPDPGERSPSPPLTVMQEQKRRREVTQLKSILKSHALPDTIEPSSLEGHPARPQTNHSKASQATNGSLNKSQSASAKEMVAEIRSRLIQHNHTWTFPTVADFERDIQLSSKKRQAPQGNLVSLESLEATSREVKKPRTEHYIEE</sequence>
<evidence type="ECO:0000256" key="2">
    <source>
        <dbReference type="SAM" id="MobiDB-lite"/>
    </source>
</evidence>
<dbReference type="Proteomes" id="UP001273209">
    <property type="component" value="Unassembled WGS sequence"/>
</dbReference>
<keyword evidence="1" id="KW-0175">Coiled coil</keyword>
<feature type="region of interest" description="Disordered" evidence="2">
    <location>
        <begin position="1087"/>
        <end position="1122"/>
    </location>
</feature>
<comment type="caution">
    <text evidence="3">The sequence shown here is derived from an EMBL/GenBank/DDBJ whole genome shotgun (WGS) entry which is preliminary data.</text>
</comment>
<reference evidence="3" key="1">
    <citation type="submission" date="2023-11" db="EMBL/GenBank/DDBJ databases">
        <title>The genome sequences of three competitors of mushroom-forming fungi.</title>
        <authorList>
            <person name="Beijen E."/>
            <person name="Ohm R.A."/>
        </authorList>
    </citation>
    <scope>NUCLEOTIDE SEQUENCE</scope>
    <source>
        <strain evidence="3">CBS 100526</strain>
    </source>
</reference>
<dbReference type="RefSeq" id="XP_062757126.1">
    <property type="nucleotide sequence ID" value="XM_062898473.1"/>
</dbReference>
<feature type="compositionally biased region" description="Polar residues" evidence="2">
    <location>
        <begin position="1031"/>
        <end position="1053"/>
    </location>
</feature>
<feature type="coiled-coil region" evidence="1">
    <location>
        <begin position="830"/>
        <end position="864"/>
    </location>
</feature>
<proteinExistence type="predicted"/>
<feature type="compositionally biased region" description="Pro residues" evidence="2">
    <location>
        <begin position="99"/>
        <end position="109"/>
    </location>
</feature>
<accession>A0AAE1IES1</accession>
<dbReference type="GeneID" id="87918378"/>
<protein>
    <submittedName>
        <fullName evidence="3">Uncharacterized protein</fullName>
    </submittedName>
</protein>
<feature type="compositionally biased region" description="Basic and acidic residues" evidence="2">
    <location>
        <begin position="53"/>
        <end position="62"/>
    </location>
</feature>
<dbReference type="AlphaFoldDB" id="A0AAE1IES1"/>
<evidence type="ECO:0000313" key="3">
    <source>
        <dbReference type="EMBL" id="KAK4077139.1"/>
    </source>
</evidence>
<feature type="compositionally biased region" description="Basic residues" evidence="2">
    <location>
        <begin position="308"/>
        <end position="319"/>
    </location>
</feature>
<name>A0AAE1IES1_9HYPO</name>
<feature type="region of interest" description="Disordered" evidence="2">
    <location>
        <begin position="1"/>
        <end position="26"/>
    </location>
</feature>
<feature type="coiled-coil region" evidence="1">
    <location>
        <begin position="341"/>
        <end position="424"/>
    </location>
</feature>
<evidence type="ECO:0000256" key="1">
    <source>
        <dbReference type="SAM" id="Coils"/>
    </source>
</evidence>
<feature type="compositionally biased region" description="Polar residues" evidence="2">
    <location>
        <begin position="1"/>
        <end position="13"/>
    </location>
</feature>
<feature type="compositionally biased region" description="Basic and acidic residues" evidence="2">
    <location>
        <begin position="1107"/>
        <end position="1122"/>
    </location>
</feature>
<feature type="compositionally biased region" description="Polar residues" evidence="2">
    <location>
        <begin position="948"/>
        <end position="965"/>
    </location>
</feature>
<evidence type="ECO:0000313" key="4">
    <source>
        <dbReference type="Proteomes" id="UP001273209"/>
    </source>
</evidence>
<feature type="region of interest" description="Disordered" evidence="2">
    <location>
        <begin position="948"/>
        <end position="1055"/>
    </location>
</feature>
<feature type="compositionally biased region" description="Polar residues" evidence="2">
    <location>
        <begin position="238"/>
        <end position="253"/>
    </location>
</feature>
<keyword evidence="4" id="KW-1185">Reference proteome</keyword>